<dbReference type="AlphaFoldDB" id="A0A150K2A1"/>
<evidence type="ECO:0000313" key="1">
    <source>
        <dbReference type="EMBL" id="KYC63491.1"/>
    </source>
</evidence>
<name>A0A150K2A1_HEYCO</name>
<proteinExistence type="predicted"/>
<dbReference type="Proteomes" id="UP000075304">
    <property type="component" value="Unassembled WGS sequence"/>
</dbReference>
<gene>
    <name evidence="1" type="ORF">B4099_3761</name>
</gene>
<dbReference type="PATRIC" id="fig|1398.25.peg.791"/>
<dbReference type="EMBL" id="LQYI01000112">
    <property type="protein sequence ID" value="KYC63491.1"/>
    <property type="molecule type" value="Genomic_DNA"/>
</dbReference>
<protein>
    <submittedName>
        <fullName evidence="1">Uncharacterized protein</fullName>
    </submittedName>
</protein>
<sequence length="40" mass="4893">MEIFFILEADIQTLRKTGESIRKLDEQIEKSYDNYQRLQE</sequence>
<accession>A0A150K2A1</accession>
<comment type="caution">
    <text evidence="1">The sequence shown here is derived from an EMBL/GenBank/DDBJ whole genome shotgun (WGS) entry which is preliminary data.</text>
</comment>
<reference evidence="1 2" key="1">
    <citation type="submission" date="2016-01" db="EMBL/GenBank/DDBJ databases">
        <title>Genome Sequences of Twelve Sporeforming Bacillus Species Isolated from Foods.</title>
        <authorList>
            <person name="Berendsen E.M."/>
            <person name="Wells-Bennik M.H."/>
            <person name="Krawcyk A.O."/>
            <person name="De Jong A."/>
            <person name="Holsappel S."/>
            <person name="Eijlander R.T."/>
            <person name="Kuipers O.P."/>
        </authorList>
    </citation>
    <scope>NUCLEOTIDE SEQUENCE [LARGE SCALE GENOMIC DNA]</scope>
    <source>
        <strain evidence="1 2">B4099</strain>
    </source>
</reference>
<organism evidence="1 2">
    <name type="scientific">Heyndrickxia coagulans</name>
    <name type="common">Weizmannia coagulans</name>
    <dbReference type="NCBI Taxonomy" id="1398"/>
    <lineage>
        <taxon>Bacteria</taxon>
        <taxon>Bacillati</taxon>
        <taxon>Bacillota</taxon>
        <taxon>Bacilli</taxon>
        <taxon>Bacillales</taxon>
        <taxon>Bacillaceae</taxon>
        <taxon>Heyndrickxia</taxon>
    </lineage>
</organism>
<evidence type="ECO:0000313" key="2">
    <source>
        <dbReference type="Proteomes" id="UP000075304"/>
    </source>
</evidence>